<dbReference type="GeneID" id="92083929"/>
<protein>
    <recommendedName>
        <fullName evidence="1">Heterokaryon incompatibility domain-containing protein</fullName>
    </recommendedName>
</protein>
<dbReference type="Pfam" id="PF06985">
    <property type="entry name" value="HET"/>
    <property type="match status" value="1"/>
</dbReference>
<gene>
    <name evidence="2" type="ORF">PG986_014645</name>
</gene>
<accession>A0ABR1PTK6</accession>
<proteinExistence type="predicted"/>
<dbReference type="EMBL" id="JAQQWE010000010">
    <property type="protein sequence ID" value="KAK7937777.1"/>
    <property type="molecule type" value="Genomic_DNA"/>
</dbReference>
<reference evidence="2 3" key="1">
    <citation type="submission" date="2023-01" db="EMBL/GenBank/DDBJ databases">
        <title>Analysis of 21 Apiospora genomes using comparative genomics revels a genus with tremendous synthesis potential of carbohydrate active enzymes and secondary metabolites.</title>
        <authorList>
            <person name="Sorensen T."/>
        </authorList>
    </citation>
    <scope>NUCLEOTIDE SEQUENCE [LARGE SCALE GENOMIC DNA]</scope>
    <source>
        <strain evidence="2 3">CBS 24483</strain>
    </source>
</reference>
<dbReference type="RefSeq" id="XP_066693105.1">
    <property type="nucleotide sequence ID" value="XM_066850867.1"/>
</dbReference>
<sequence length="620" mass="69716">MRLINVHTLTIEEVVGSLVEHDYAILSHTWEHGQELTLNEWNAALDGPPSKYNNIQEKRGYAKIKAACLEARSRGLDYLWADTNCIDKTSSAELSEAINSMYSWYRHSAICFAYLADVSGHDLAHEECRAEFRNSRWFTRGFTLQELVAPIDVVFFSQDWHVLGTKDTLVQTLTDITGVRTKILTLEDRLSGVCVAEKMSWLARRTTTRIEDIAYCMLGLLEINMPLLYGEGTQAFIRLQRKVIKARNDHTIFCWTLPTASVAAREDILVSNPTCFANCGTIRETPKKDWRASSYAMTNAGLRIQLPLIRGFCNFFAVLDAVDSSLWERDNSRGEGLRISLPLEGSLTDGVFQRPEYPGRPPLLPSTWASVRSTEVFIPPIRRRELRTRSVPLDEVRSPYALLLLFDGAEDDLSRSVQSAELPWVAGGRRAAAFDTLRSVLELVPISDNQPARCASHGALLHLTDPISGKRRVLFLGVRSEQRRDCLRHCWIQHTSDPLQGRDFTADEVARFWSEKCQASLQPSRRLESSGVLPQGWAEFGPVALTEGEHIGHLKPVLINLGREETADLVQVAHTVTRVPTLNTGGQPQSKTRSTLVEVQNALTLAWPRAEPNRYQASLK</sequence>
<evidence type="ECO:0000313" key="2">
    <source>
        <dbReference type="EMBL" id="KAK7937777.1"/>
    </source>
</evidence>
<feature type="domain" description="Heterokaryon incompatibility" evidence="1">
    <location>
        <begin position="23"/>
        <end position="120"/>
    </location>
</feature>
<evidence type="ECO:0000259" key="1">
    <source>
        <dbReference type="Pfam" id="PF06985"/>
    </source>
</evidence>
<organism evidence="2 3">
    <name type="scientific">Apiospora aurea</name>
    <dbReference type="NCBI Taxonomy" id="335848"/>
    <lineage>
        <taxon>Eukaryota</taxon>
        <taxon>Fungi</taxon>
        <taxon>Dikarya</taxon>
        <taxon>Ascomycota</taxon>
        <taxon>Pezizomycotina</taxon>
        <taxon>Sordariomycetes</taxon>
        <taxon>Xylariomycetidae</taxon>
        <taxon>Amphisphaeriales</taxon>
        <taxon>Apiosporaceae</taxon>
        <taxon>Apiospora</taxon>
    </lineage>
</organism>
<dbReference type="InterPro" id="IPR010730">
    <property type="entry name" value="HET"/>
</dbReference>
<dbReference type="PANTHER" id="PTHR10622">
    <property type="entry name" value="HET DOMAIN-CONTAINING PROTEIN"/>
    <property type="match status" value="1"/>
</dbReference>
<name>A0ABR1PTK6_9PEZI</name>
<dbReference type="PANTHER" id="PTHR10622:SF10">
    <property type="entry name" value="HET DOMAIN-CONTAINING PROTEIN"/>
    <property type="match status" value="1"/>
</dbReference>
<comment type="caution">
    <text evidence="2">The sequence shown here is derived from an EMBL/GenBank/DDBJ whole genome shotgun (WGS) entry which is preliminary data.</text>
</comment>
<keyword evidence="3" id="KW-1185">Reference proteome</keyword>
<dbReference type="Proteomes" id="UP001391051">
    <property type="component" value="Unassembled WGS sequence"/>
</dbReference>
<evidence type="ECO:0000313" key="3">
    <source>
        <dbReference type="Proteomes" id="UP001391051"/>
    </source>
</evidence>